<accession>A0A7W8J9M7</accession>
<dbReference type="Gene3D" id="3.30.1370.60">
    <property type="entry name" value="Hypothetical oxidoreductase yiak, domain 2"/>
    <property type="match status" value="1"/>
</dbReference>
<proteinExistence type="predicted"/>
<evidence type="ECO:0000313" key="3">
    <source>
        <dbReference type="Proteomes" id="UP000569092"/>
    </source>
</evidence>
<protein>
    <submittedName>
        <fullName evidence="2">3-dehydro-L-gulonate 2-dehydrogenase</fullName>
        <ecNumber evidence="2">1.1.1.130</ecNumber>
    </submittedName>
</protein>
<dbReference type="EC" id="1.1.1.130" evidence="2"/>
<evidence type="ECO:0000256" key="1">
    <source>
        <dbReference type="ARBA" id="ARBA00023002"/>
    </source>
</evidence>
<dbReference type="AlphaFoldDB" id="A0A7W8J9M7"/>
<dbReference type="Proteomes" id="UP000569092">
    <property type="component" value="Unassembled WGS sequence"/>
</dbReference>
<dbReference type="InterPro" id="IPR003767">
    <property type="entry name" value="Malate/L-lactate_DH-like"/>
</dbReference>
<dbReference type="Pfam" id="PF02615">
    <property type="entry name" value="Ldh_2"/>
    <property type="match status" value="1"/>
</dbReference>
<dbReference type="PANTHER" id="PTHR11091">
    <property type="entry name" value="OXIDOREDUCTASE-RELATED"/>
    <property type="match status" value="1"/>
</dbReference>
<gene>
    <name evidence="2" type="ORF">HDF10_002025</name>
</gene>
<dbReference type="GO" id="GO:0047559">
    <property type="term" value="F:3-dehydro-L-gulonate 2-dehydrogenase activity"/>
    <property type="evidence" value="ECO:0007669"/>
    <property type="project" value="UniProtKB-EC"/>
</dbReference>
<dbReference type="SUPFAM" id="SSF89733">
    <property type="entry name" value="L-sulfolactate dehydrogenase-like"/>
    <property type="match status" value="1"/>
</dbReference>
<dbReference type="InterPro" id="IPR036111">
    <property type="entry name" value="Mal/L-sulfo/L-lacto_DH-like_sf"/>
</dbReference>
<dbReference type="Gene3D" id="1.10.1530.10">
    <property type="match status" value="1"/>
</dbReference>
<keyword evidence="1 2" id="KW-0560">Oxidoreductase</keyword>
<evidence type="ECO:0000313" key="2">
    <source>
        <dbReference type="EMBL" id="MBB5344046.1"/>
    </source>
</evidence>
<comment type="caution">
    <text evidence="2">The sequence shown here is derived from an EMBL/GenBank/DDBJ whole genome shotgun (WGS) entry which is preliminary data.</text>
</comment>
<dbReference type="PANTHER" id="PTHR11091:SF3">
    <property type="entry name" value="2,3-DIKETO-L-GULONATE REDUCTASE"/>
    <property type="match status" value="1"/>
</dbReference>
<dbReference type="InterPro" id="IPR043144">
    <property type="entry name" value="Mal/L-sulf/L-lact_DH-like_ah"/>
</dbReference>
<sequence length="337" mass="36263">MLRVPFDQLHAALLRAMQQLGLTHDRATLCARLFAETTRDGIYTHGLNRFPRFVETIRNGSINIHAEPTKTAGIGAIERWDSHRGVGNLNAHASMQRAIALAQQHGIGAVALANTNHWMRGGTYGWQAAEQGLFALCWTNTLANLPPWAATTPALGNNPLVIAVPRPGGHVILDMAMSQFSYGTLAAYSKRGQPLPVDGGFDTAGNLTRDPAAIESSQRALPVGYWKGSGLSLVLDMLAAMLSGGLATHQIPRDPLRESGLSQVFLAIDPTGIADPGELTCIAEGILDSLHHATPADPNKPSRYPGEQTLQLREENMRLGVPVDPEIWQQITLSATS</sequence>
<dbReference type="NCBIfam" id="NF009750">
    <property type="entry name" value="PRK13260.1"/>
    <property type="match status" value="1"/>
</dbReference>
<dbReference type="EMBL" id="JACHDZ010000003">
    <property type="protein sequence ID" value="MBB5344046.1"/>
    <property type="molecule type" value="Genomic_DNA"/>
</dbReference>
<reference evidence="2 3" key="1">
    <citation type="submission" date="2020-08" db="EMBL/GenBank/DDBJ databases">
        <title>Genomic Encyclopedia of Type Strains, Phase IV (KMG-V): Genome sequencing to study the core and pangenomes of soil and plant-associated prokaryotes.</title>
        <authorList>
            <person name="Whitman W."/>
        </authorList>
    </citation>
    <scope>NUCLEOTIDE SEQUENCE [LARGE SCALE GENOMIC DNA]</scope>
    <source>
        <strain evidence="2 3">M8US30</strain>
    </source>
</reference>
<name>A0A7W8J9M7_9BACT</name>
<dbReference type="InterPro" id="IPR043143">
    <property type="entry name" value="Mal/L-sulf/L-lact_DH-like_NADP"/>
</dbReference>
<organism evidence="2 3">
    <name type="scientific">Tunturiibacter lichenicola</name>
    <dbReference type="NCBI Taxonomy" id="2051959"/>
    <lineage>
        <taxon>Bacteria</taxon>
        <taxon>Pseudomonadati</taxon>
        <taxon>Acidobacteriota</taxon>
        <taxon>Terriglobia</taxon>
        <taxon>Terriglobales</taxon>
        <taxon>Acidobacteriaceae</taxon>
        <taxon>Tunturiibacter</taxon>
    </lineage>
</organism>